<dbReference type="Pfam" id="PF13419">
    <property type="entry name" value="HAD_2"/>
    <property type="match status" value="1"/>
</dbReference>
<dbReference type="PANTHER" id="PTHR18901">
    <property type="entry name" value="2-DEOXYGLUCOSE-6-PHOSPHATE PHOSPHATASE 2"/>
    <property type="match status" value="1"/>
</dbReference>
<protein>
    <submittedName>
        <fullName evidence="1">HAD family phosphatase</fullName>
    </submittedName>
</protein>
<dbReference type="Gene3D" id="1.10.150.240">
    <property type="entry name" value="Putative phosphatase, domain 2"/>
    <property type="match status" value="1"/>
</dbReference>
<dbReference type="InterPro" id="IPR006439">
    <property type="entry name" value="HAD-SF_hydro_IA"/>
</dbReference>
<dbReference type="PRINTS" id="PR00413">
    <property type="entry name" value="HADHALOGNASE"/>
</dbReference>
<proteinExistence type="predicted"/>
<organism evidence="1 2">
    <name type="scientific">Fenollaria massiliensis</name>
    <dbReference type="NCBI Taxonomy" id="938288"/>
    <lineage>
        <taxon>Bacteria</taxon>
        <taxon>Bacillati</taxon>
        <taxon>Bacillota</taxon>
        <taxon>Clostridia</taxon>
        <taxon>Eubacteriales</taxon>
        <taxon>Fenollaria</taxon>
    </lineage>
</organism>
<dbReference type="InterPro" id="IPR023214">
    <property type="entry name" value="HAD_sf"/>
</dbReference>
<dbReference type="Proteomes" id="UP000831151">
    <property type="component" value="Chromosome"/>
</dbReference>
<dbReference type="AlphaFoldDB" id="A0A9E7DJX0"/>
<dbReference type="RefSeq" id="WP_249242865.1">
    <property type="nucleotide sequence ID" value="NZ_CP096649.1"/>
</dbReference>
<dbReference type="SFLD" id="SFLDS00003">
    <property type="entry name" value="Haloacid_Dehalogenase"/>
    <property type="match status" value="1"/>
</dbReference>
<evidence type="ECO:0000313" key="1">
    <source>
        <dbReference type="EMBL" id="UQK59414.1"/>
    </source>
</evidence>
<dbReference type="PANTHER" id="PTHR18901:SF38">
    <property type="entry name" value="PSEUDOURIDINE-5'-PHOSPHATASE"/>
    <property type="match status" value="1"/>
</dbReference>
<gene>
    <name evidence="1" type="ORF">M1R53_01805</name>
</gene>
<dbReference type="NCBIfam" id="TIGR01509">
    <property type="entry name" value="HAD-SF-IA-v3"/>
    <property type="match status" value="1"/>
</dbReference>
<name>A0A9E7DJX0_9FIRM</name>
<dbReference type="SFLD" id="SFLDG01129">
    <property type="entry name" value="C1.5:_HAD__Beta-PGM__Phosphata"/>
    <property type="match status" value="1"/>
</dbReference>
<dbReference type="CDD" id="cd07505">
    <property type="entry name" value="HAD_BPGM-like"/>
    <property type="match status" value="1"/>
</dbReference>
<sequence>MMLKDFEAAIFDLDGTVFDSMNVWKNVDLRFFNRHSLFLTDDYFDNIMHKTLTDSAKYTIERYALNMTTEEVVNEWTHLAKEEFENNVVPKKGIIDYLKKIRKKGVKTSIATANEKDIFITTLKKFDMHTLFDDIVTLSEVGSDKSSPIIYLKCIAKYNIMPQNTLVFEDLPKNLKTAKKAGFVTVGVLDNEDYLSHISKYSDIIIRDFTEI</sequence>
<keyword evidence="2" id="KW-1185">Reference proteome</keyword>
<reference evidence="1" key="1">
    <citation type="submission" date="2022-04" db="EMBL/GenBank/DDBJ databases">
        <title>Complete genome sequences of Ezakiella coagulans and Fenollaria massiliensis.</title>
        <authorList>
            <person name="France M.T."/>
            <person name="Clifford J."/>
            <person name="Narina S."/>
            <person name="Rutt L."/>
            <person name="Ravel J."/>
        </authorList>
    </citation>
    <scope>NUCLEOTIDE SEQUENCE</scope>
    <source>
        <strain evidence="1">C0061C2</strain>
    </source>
</reference>
<dbReference type="KEGG" id="fms:M1R53_01805"/>
<dbReference type="InterPro" id="IPR023198">
    <property type="entry name" value="PGP-like_dom2"/>
</dbReference>
<dbReference type="SUPFAM" id="SSF56784">
    <property type="entry name" value="HAD-like"/>
    <property type="match status" value="1"/>
</dbReference>
<accession>A0A9E7DJX0</accession>
<dbReference type="Gene3D" id="3.40.50.1000">
    <property type="entry name" value="HAD superfamily/HAD-like"/>
    <property type="match status" value="1"/>
</dbReference>
<evidence type="ECO:0000313" key="2">
    <source>
        <dbReference type="Proteomes" id="UP000831151"/>
    </source>
</evidence>
<dbReference type="GO" id="GO:0016791">
    <property type="term" value="F:phosphatase activity"/>
    <property type="evidence" value="ECO:0007669"/>
    <property type="project" value="TreeGrafter"/>
</dbReference>
<dbReference type="InterPro" id="IPR036412">
    <property type="entry name" value="HAD-like_sf"/>
</dbReference>
<dbReference type="InterPro" id="IPR041492">
    <property type="entry name" value="HAD_2"/>
</dbReference>
<dbReference type="EMBL" id="CP096649">
    <property type="protein sequence ID" value="UQK59414.1"/>
    <property type="molecule type" value="Genomic_DNA"/>
</dbReference>